<evidence type="ECO:0000256" key="5">
    <source>
        <dbReference type="ARBA" id="ARBA00022670"/>
    </source>
</evidence>
<comment type="similarity">
    <text evidence="1">In the C-terminal section; belongs to the transpeptidase family.</text>
</comment>
<keyword evidence="5" id="KW-0645">Protease</keyword>
<organism evidence="20 21">
    <name type="scientific">Alteribacillus iranensis</name>
    <dbReference type="NCBI Taxonomy" id="930128"/>
    <lineage>
        <taxon>Bacteria</taxon>
        <taxon>Bacillati</taxon>
        <taxon>Bacillota</taxon>
        <taxon>Bacilli</taxon>
        <taxon>Bacillales</taxon>
        <taxon>Bacillaceae</taxon>
        <taxon>Alteribacillus</taxon>
    </lineage>
</organism>
<evidence type="ECO:0000256" key="13">
    <source>
        <dbReference type="ARBA" id="ARBA00023136"/>
    </source>
</evidence>
<keyword evidence="13" id="KW-0472">Membrane</keyword>
<evidence type="ECO:0000256" key="12">
    <source>
        <dbReference type="ARBA" id="ARBA00022989"/>
    </source>
</evidence>
<evidence type="ECO:0000256" key="15">
    <source>
        <dbReference type="ARBA" id="ARBA00023316"/>
    </source>
</evidence>
<evidence type="ECO:0000256" key="9">
    <source>
        <dbReference type="ARBA" id="ARBA00022801"/>
    </source>
</evidence>
<dbReference type="GO" id="GO:0006508">
    <property type="term" value="P:proteolysis"/>
    <property type="evidence" value="ECO:0007669"/>
    <property type="project" value="UniProtKB-KW"/>
</dbReference>
<protein>
    <submittedName>
        <fullName evidence="20">Penicillin-binding protein 2A</fullName>
    </submittedName>
</protein>
<dbReference type="FunFam" id="1.10.3810.10:FF:000001">
    <property type="entry name" value="Penicillin-binding protein 1A"/>
    <property type="match status" value="1"/>
</dbReference>
<evidence type="ECO:0000256" key="14">
    <source>
        <dbReference type="ARBA" id="ARBA00023268"/>
    </source>
</evidence>
<evidence type="ECO:0000256" key="4">
    <source>
        <dbReference type="ARBA" id="ARBA00022645"/>
    </source>
</evidence>
<gene>
    <name evidence="20" type="ORF">SAMN05192532_10141</name>
</gene>
<keyword evidence="10" id="KW-0133">Cell shape</keyword>
<reference evidence="20 21" key="1">
    <citation type="submission" date="2016-10" db="EMBL/GenBank/DDBJ databases">
        <authorList>
            <person name="de Groot N.N."/>
        </authorList>
    </citation>
    <scope>NUCLEOTIDE SEQUENCE [LARGE SCALE GENOMIC DNA]</scope>
    <source>
        <strain evidence="20 21">DSM 23995</strain>
    </source>
</reference>
<dbReference type="InterPro" id="IPR001460">
    <property type="entry name" value="PCN-bd_Tpept"/>
</dbReference>
<comment type="catalytic activity">
    <reaction evidence="17">
        <text>[GlcNAc-(1-&gt;4)-Mur2Ac(oyl-L-Ala-gamma-D-Glu-L-Lys-D-Ala-D-Ala)](n)-di-trans,octa-cis-undecaprenyl diphosphate + beta-D-GlcNAc-(1-&gt;4)-Mur2Ac(oyl-L-Ala-gamma-D-Glu-L-Lys-D-Ala-D-Ala)-di-trans,octa-cis-undecaprenyl diphosphate = [GlcNAc-(1-&gt;4)-Mur2Ac(oyl-L-Ala-gamma-D-Glu-L-Lys-D-Ala-D-Ala)](n+1)-di-trans,octa-cis-undecaprenyl diphosphate + di-trans,octa-cis-undecaprenyl diphosphate + H(+)</text>
        <dbReference type="Rhea" id="RHEA:23708"/>
        <dbReference type="Rhea" id="RHEA-COMP:9602"/>
        <dbReference type="Rhea" id="RHEA-COMP:9603"/>
        <dbReference type="ChEBI" id="CHEBI:15378"/>
        <dbReference type="ChEBI" id="CHEBI:58405"/>
        <dbReference type="ChEBI" id="CHEBI:60033"/>
        <dbReference type="ChEBI" id="CHEBI:78435"/>
        <dbReference type="EC" id="2.4.99.28"/>
    </reaction>
</comment>
<keyword evidence="9" id="KW-0378">Hydrolase</keyword>
<dbReference type="GO" id="GO:0008955">
    <property type="term" value="F:peptidoglycan glycosyltransferase activity"/>
    <property type="evidence" value="ECO:0007669"/>
    <property type="project" value="UniProtKB-EC"/>
</dbReference>
<evidence type="ECO:0000256" key="2">
    <source>
        <dbReference type="ARBA" id="ARBA00007739"/>
    </source>
</evidence>
<keyword evidence="4" id="KW-0121">Carboxypeptidase</keyword>
<dbReference type="Pfam" id="PF00905">
    <property type="entry name" value="Transpeptidase"/>
    <property type="match status" value="1"/>
</dbReference>
<evidence type="ECO:0000259" key="18">
    <source>
        <dbReference type="Pfam" id="PF00905"/>
    </source>
</evidence>
<sequence>MRNKYIRWGLVFLAFFLVSTGVYLSSVVIGAAAIDEKKLIMSETTEIYDTNGQKFADLYIEDREMIDIEEVPDHVKQAFIAIEDIRFYDHQGIDPRAILRALYRDIAAGAKVEGGSTITQQLAKNAFLTSDKTILRKTKEVLIAMGLERKFSKDEILGLYLNQIYFGHGAYGIQSAAELYFGKEVNDLTVDEAALLAGIPKAPSHYSPVEDPERSVSRRNTVLAIMERHGFLTAEETITYQGKTVPDTIRQPEENKAYFTYIDMVLEEAETKYNISSEQIYKGGYEITVPVNIEMQKASYELFQDNTLFPEGSEDTEAAFVMMNHKNGGVLAVQGGREYVRRGLNRVTVKRQPGSVLKPLAVYAPALETGKYDPYSLLKDEKMDFDGYSPRNYNDQYQGEITMSEAITDSTNTAAVWLYDQIGREISEKWMERAGLQIEDNGLAVALGGLSNGVSPIELSTAYTAFSNQGKRVSPYFIESITNRNGETVGEAEKQTTEVMSSQNAWYMTRMLENVVKEGTGTKGNTHYPLAGKTGTTSFIDVEGATRDAWFVGFTPQWTGALWMGYDKTTEDRYLQAGSSYPTQLFKEILNQTPQPENSQVAFQKPENVKDLESPIEMSPVNDLTASLSFKGAGLLNIQLNWTPSNDSRVKYYVYEVENGKSNKIGEIEGTGQYVIEGANIFSLKDYLIVPYNPQTNREGEPSNVADVSVGSLFGAGNS</sequence>
<dbReference type="EMBL" id="FONT01000001">
    <property type="protein sequence ID" value="SFE26782.1"/>
    <property type="molecule type" value="Genomic_DNA"/>
</dbReference>
<keyword evidence="6" id="KW-0328">Glycosyltransferase</keyword>
<dbReference type="PANTHER" id="PTHR32282:SF32">
    <property type="entry name" value="PENICILLIN-BINDING PROTEIN 2A"/>
    <property type="match status" value="1"/>
</dbReference>
<dbReference type="Pfam" id="PF00912">
    <property type="entry name" value="Transgly"/>
    <property type="match status" value="1"/>
</dbReference>
<dbReference type="GO" id="GO:0009252">
    <property type="term" value="P:peptidoglycan biosynthetic process"/>
    <property type="evidence" value="ECO:0007669"/>
    <property type="project" value="UniProtKB-KW"/>
</dbReference>
<accession>A0A1I1Z5E9</accession>
<name>A0A1I1Z5E9_9BACI</name>
<keyword evidence="15" id="KW-0961">Cell wall biogenesis/degradation</keyword>
<dbReference type="PANTHER" id="PTHR32282">
    <property type="entry name" value="BINDING PROTEIN TRANSPEPTIDASE, PUTATIVE-RELATED"/>
    <property type="match status" value="1"/>
</dbReference>
<dbReference type="RefSeq" id="WP_091655966.1">
    <property type="nucleotide sequence ID" value="NZ_FONT01000001.1"/>
</dbReference>
<dbReference type="GO" id="GO:0008360">
    <property type="term" value="P:regulation of cell shape"/>
    <property type="evidence" value="ECO:0007669"/>
    <property type="project" value="UniProtKB-KW"/>
</dbReference>
<evidence type="ECO:0000256" key="8">
    <source>
        <dbReference type="ARBA" id="ARBA00022692"/>
    </source>
</evidence>
<evidence type="ECO:0000256" key="7">
    <source>
        <dbReference type="ARBA" id="ARBA00022679"/>
    </source>
</evidence>
<dbReference type="AlphaFoldDB" id="A0A1I1Z5E9"/>
<dbReference type="GO" id="GO:0030288">
    <property type="term" value="C:outer membrane-bounded periplasmic space"/>
    <property type="evidence" value="ECO:0007669"/>
    <property type="project" value="TreeGrafter"/>
</dbReference>
<dbReference type="SUPFAM" id="SSF56601">
    <property type="entry name" value="beta-lactamase/transpeptidase-like"/>
    <property type="match status" value="1"/>
</dbReference>
<dbReference type="STRING" id="930128.SAMN05192532_10141"/>
<dbReference type="SUPFAM" id="SSF53955">
    <property type="entry name" value="Lysozyme-like"/>
    <property type="match status" value="1"/>
</dbReference>
<dbReference type="InterPro" id="IPR036950">
    <property type="entry name" value="PBP_transglycosylase"/>
</dbReference>
<evidence type="ECO:0000313" key="21">
    <source>
        <dbReference type="Proteomes" id="UP000199516"/>
    </source>
</evidence>
<evidence type="ECO:0000256" key="6">
    <source>
        <dbReference type="ARBA" id="ARBA00022676"/>
    </source>
</evidence>
<keyword evidence="21" id="KW-1185">Reference proteome</keyword>
<proteinExistence type="inferred from homology"/>
<comment type="catalytic activity">
    <reaction evidence="16">
        <text>Preferential cleavage: (Ac)2-L-Lys-D-Ala-|-D-Ala. Also transpeptidation of peptidyl-alanyl moieties that are N-acyl substituents of D-alanine.</text>
        <dbReference type="EC" id="3.4.16.4"/>
    </reaction>
</comment>
<dbReference type="OrthoDB" id="9766909at2"/>
<dbReference type="GO" id="GO:0008658">
    <property type="term" value="F:penicillin binding"/>
    <property type="evidence" value="ECO:0007669"/>
    <property type="project" value="InterPro"/>
</dbReference>
<dbReference type="InterPro" id="IPR023346">
    <property type="entry name" value="Lysozyme-like_dom_sf"/>
</dbReference>
<evidence type="ECO:0000256" key="17">
    <source>
        <dbReference type="ARBA" id="ARBA00049902"/>
    </source>
</evidence>
<evidence type="ECO:0000256" key="10">
    <source>
        <dbReference type="ARBA" id="ARBA00022960"/>
    </source>
</evidence>
<evidence type="ECO:0000259" key="19">
    <source>
        <dbReference type="Pfam" id="PF00912"/>
    </source>
</evidence>
<keyword evidence="11" id="KW-0573">Peptidoglycan synthesis</keyword>
<dbReference type="InterPro" id="IPR001264">
    <property type="entry name" value="Glyco_trans_51"/>
</dbReference>
<evidence type="ECO:0000256" key="3">
    <source>
        <dbReference type="ARBA" id="ARBA00022475"/>
    </source>
</evidence>
<dbReference type="Gene3D" id="1.10.3810.10">
    <property type="entry name" value="Biosynthetic peptidoglycan transglycosylase-like"/>
    <property type="match status" value="1"/>
</dbReference>
<evidence type="ECO:0000313" key="20">
    <source>
        <dbReference type="EMBL" id="SFE26782.1"/>
    </source>
</evidence>
<dbReference type="NCBIfam" id="TIGR02074">
    <property type="entry name" value="PBP_1a_fam"/>
    <property type="match status" value="1"/>
</dbReference>
<feature type="domain" description="Penicillin-binding protein transpeptidase" evidence="18">
    <location>
        <begin position="319"/>
        <end position="590"/>
    </location>
</feature>
<evidence type="ECO:0000256" key="11">
    <source>
        <dbReference type="ARBA" id="ARBA00022984"/>
    </source>
</evidence>
<evidence type="ECO:0000256" key="16">
    <source>
        <dbReference type="ARBA" id="ARBA00034000"/>
    </source>
</evidence>
<dbReference type="InterPro" id="IPR050396">
    <property type="entry name" value="Glycosyltr_51/Transpeptidase"/>
</dbReference>
<feature type="domain" description="Glycosyl transferase family 51" evidence="19">
    <location>
        <begin position="56"/>
        <end position="226"/>
    </location>
</feature>
<evidence type="ECO:0000256" key="1">
    <source>
        <dbReference type="ARBA" id="ARBA00007090"/>
    </source>
</evidence>
<dbReference type="GO" id="GO:0071555">
    <property type="term" value="P:cell wall organization"/>
    <property type="evidence" value="ECO:0007669"/>
    <property type="project" value="UniProtKB-KW"/>
</dbReference>
<comment type="similarity">
    <text evidence="2">In the N-terminal section; belongs to the glycosyltransferase 51 family.</text>
</comment>
<dbReference type="InterPro" id="IPR012338">
    <property type="entry name" value="Beta-lactam/transpept-like"/>
</dbReference>
<keyword evidence="8" id="KW-0812">Transmembrane</keyword>
<dbReference type="Proteomes" id="UP000199516">
    <property type="component" value="Unassembled WGS sequence"/>
</dbReference>
<dbReference type="GO" id="GO:0009002">
    <property type="term" value="F:serine-type D-Ala-D-Ala carboxypeptidase activity"/>
    <property type="evidence" value="ECO:0007669"/>
    <property type="project" value="UniProtKB-EC"/>
</dbReference>
<dbReference type="Gene3D" id="3.40.710.10">
    <property type="entry name" value="DD-peptidase/beta-lactamase superfamily"/>
    <property type="match status" value="1"/>
</dbReference>
<keyword evidence="12" id="KW-1133">Transmembrane helix</keyword>
<keyword evidence="3" id="KW-1003">Cell membrane</keyword>
<keyword evidence="14" id="KW-0511">Multifunctional enzyme</keyword>
<keyword evidence="7" id="KW-0808">Transferase</keyword>